<dbReference type="SUPFAM" id="SSF158745">
    <property type="entry name" value="LanC-like"/>
    <property type="match status" value="1"/>
</dbReference>
<dbReference type="Proteomes" id="UP000663802">
    <property type="component" value="Unassembled WGS sequence"/>
</dbReference>
<reference evidence="1 2" key="1">
    <citation type="journal article" date="2021" name="Int. J. Syst. Evol. Microbiol.">
        <title>Clostridium zeae sp. nov., isolated from corn silage.</title>
        <authorList>
            <person name="Kobayashi H."/>
            <person name="Tanizawa Y."/>
            <person name="Yagura M."/>
            <person name="Sakamoto M."/>
            <person name="Ohkuma M."/>
            <person name="Tohno M."/>
        </authorList>
    </citation>
    <scope>NUCLEOTIDE SEQUENCE [LARGE SCALE GENOMIC DNA]</scope>
    <source>
        <strain evidence="1 2">CSC2</strain>
    </source>
</reference>
<comment type="caution">
    <text evidence="1">The sequence shown here is derived from an EMBL/GenBank/DDBJ whole genome shotgun (WGS) entry which is preliminary data.</text>
</comment>
<gene>
    <name evidence="1" type="ORF">CSC2_32000</name>
</gene>
<dbReference type="CDD" id="cd04793">
    <property type="entry name" value="LanC"/>
    <property type="match status" value="1"/>
</dbReference>
<accession>A0ABQ1ED07</accession>
<dbReference type="Gene3D" id="1.50.10.20">
    <property type="match status" value="1"/>
</dbReference>
<evidence type="ECO:0000313" key="1">
    <source>
        <dbReference type="EMBL" id="GFZ32674.1"/>
    </source>
</evidence>
<dbReference type="InterPro" id="IPR007822">
    <property type="entry name" value="LANC-like"/>
</dbReference>
<proteinExistence type="predicted"/>
<keyword evidence="2" id="KW-1185">Reference proteome</keyword>
<dbReference type="EMBL" id="BMBA01000003">
    <property type="protein sequence ID" value="GFZ32674.1"/>
    <property type="molecule type" value="Genomic_DNA"/>
</dbReference>
<name>A0ABQ1ED07_9CLOT</name>
<dbReference type="PRINTS" id="PR01950">
    <property type="entry name" value="LANCSUPER"/>
</dbReference>
<dbReference type="RefSeq" id="WP_206870949.1">
    <property type="nucleotide sequence ID" value="NZ_BMBA01000003.1"/>
</dbReference>
<dbReference type="SMART" id="SM01260">
    <property type="entry name" value="LANC_like"/>
    <property type="match status" value="1"/>
</dbReference>
<protein>
    <submittedName>
        <fullName evidence="1">Uncharacterized protein</fullName>
    </submittedName>
</protein>
<evidence type="ECO:0000313" key="2">
    <source>
        <dbReference type="Proteomes" id="UP000663802"/>
    </source>
</evidence>
<dbReference type="Pfam" id="PF05147">
    <property type="entry name" value="LANC_like"/>
    <property type="match status" value="1"/>
</dbReference>
<dbReference type="InterPro" id="IPR033889">
    <property type="entry name" value="LanC"/>
</dbReference>
<sequence>MCLNDDSKKFSIDNIIDDLVEKFTDLHYVYDNVCGVEDDVRDFSLIGRVLPSVNILLSEVEKYKNIDLEKYTHYNLKILNEYYSRNNYGLSSFSGLAHLGYSTLSISNNKKQYTTFLDSINKIMIKGANHYILSGTRASMHNCDCINGFGGVIRYLLHFKENNDVLETIRQLLTYLISLTLENKEVLGVKVPYWFLSAEEQLPHERASFPNGKIDLGLSHGITGVISILSIALLSGIEVKGQRSSIRRLLEFCYAYRMEVDNLIYWPRKIAIEDWIDGKKDFDWSRPSWCYGEAGISRTIYLAGKSLGDSYFVEDSIRVIISQANSNREDFGFISPTFCHGYSGLLQTLNVFYQDTKIESFLEPIDNITNKILSFYEKDAAFGFYDYEYKFNQEVSKNIDIGIVKGTTSILLPLLATIQYSKTNWDNMFLIN</sequence>
<dbReference type="PRINTS" id="PR01955">
    <property type="entry name" value="LANCFRANKIA"/>
</dbReference>
<organism evidence="1 2">
    <name type="scientific">Clostridium zeae</name>
    <dbReference type="NCBI Taxonomy" id="2759022"/>
    <lineage>
        <taxon>Bacteria</taxon>
        <taxon>Bacillati</taxon>
        <taxon>Bacillota</taxon>
        <taxon>Clostridia</taxon>
        <taxon>Eubacteriales</taxon>
        <taxon>Clostridiaceae</taxon>
        <taxon>Clostridium</taxon>
    </lineage>
</organism>